<dbReference type="InterPro" id="IPR046335">
    <property type="entry name" value="LacI/GalR-like_sensor"/>
</dbReference>
<dbReference type="Proteomes" id="UP000266172">
    <property type="component" value="Unassembled WGS sequence"/>
</dbReference>
<keyword evidence="2" id="KW-0805">Transcription regulation</keyword>
<dbReference type="CDD" id="cd06267">
    <property type="entry name" value="PBP1_LacI_sugar_binding-like"/>
    <property type="match status" value="1"/>
</dbReference>
<dbReference type="GO" id="GO:0003700">
    <property type="term" value="F:DNA-binding transcription factor activity"/>
    <property type="evidence" value="ECO:0007669"/>
    <property type="project" value="TreeGrafter"/>
</dbReference>
<evidence type="ECO:0000256" key="2">
    <source>
        <dbReference type="ARBA" id="ARBA00023015"/>
    </source>
</evidence>
<dbReference type="InterPro" id="IPR010982">
    <property type="entry name" value="Lambda_DNA-bd_dom_sf"/>
</dbReference>
<evidence type="ECO:0000313" key="7">
    <source>
        <dbReference type="Proteomes" id="UP000266172"/>
    </source>
</evidence>
<protein>
    <submittedName>
        <fullName evidence="6">LacI family transcriptional regulator</fullName>
    </submittedName>
</protein>
<keyword evidence="4" id="KW-0804">Transcription</keyword>
<dbReference type="SMART" id="SM00354">
    <property type="entry name" value="HTH_LACI"/>
    <property type="match status" value="1"/>
</dbReference>
<dbReference type="PANTHER" id="PTHR30146:SF148">
    <property type="entry name" value="HTH-TYPE TRANSCRIPTIONAL REPRESSOR PURR-RELATED"/>
    <property type="match status" value="1"/>
</dbReference>
<name>A0A395V731_9FIRM</name>
<keyword evidence="1" id="KW-0678">Repressor</keyword>
<evidence type="ECO:0000256" key="1">
    <source>
        <dbReference type="ARBA" id="ARBA00022491"/>
    </source>
</evidence>
<evidence type="ECO:0000259" key="5">
    <source>
        <dbReference type="PROSITE" id="PS50932"/>
    </source>
</evidence>
<sequence>MVSLKTIAEKCGVSTATVSKALNDQKDVSEETKHRIKKTAEALGYFPNAAARALKTNRSYNIGVLFEEEAGSGLTHEYFSGVLNGLKVQAEKQGYDITFINTCFENRKMSYYEHCRYRNFEGVAIVCADYNDPDVLELMNSDLPVVTIDYVHHNCTAVSSNNIQGMEDLVKYIYQQGHRKIAYIHGQENSYVTKGRLASFYRTMDELGLEVPDEYIRTADYLETKEAARQTREILNLPDVPTCIIYPDDTALIGGRNVIIEMGLRIPRDISVAGYDGTRISQLLHPKLTTIRQNTELIGSEAAKRLIGTIEKPRTTLVERVVIEGSLVPGQSVGKFLQK</sequence>
<keyword evidence="3" id="KW-0238">DNA-binding</keyword>
<dbReference type="PROSITE" id="PS50932">
    <property type="entry name" value="HTH_LACI_2"/>
    <property type="match status" value="1"/>
</dbReference>
<gene>
    <name evidence="6" type="ORF">DWX93_08440</name>
</gene>
<dbReference type="GO" id="GO:0000976">
    <property type="term" value="F:transcription cis-regulatory region binding"/>
    <property type="evidence" value="ECO:0007669"/>
    <property type="project" value="TreeGrafter"/>
</dbReference>
<reference evidence="6 7" key="1">
    <citation type="submission" date="2018-08" db="EMBL/GenBank/DDBJ databases">
        <title>A genome reference for cultivated species of the human gut microbiota.</title>
        <authorList>
            <person name="Zou Y."/>
            <person name="Xue W."/>
            <person name="Luo G."/>
        </authorList>
    </citation>
    <scope>NUCLEOTIDE SEQUENCE [LARGE SCALE GENOMIC DNA]</scope>
    <source>
        <strain evidence="6 7">AF22-12AC</strain>
    </source>
</reference>
<dbReference type="EMBL" id="QRVL01000005">
    <property type="protein sequence ID" value="RGS40796.1"/>
    <property type="molecule type" value="Genomic_DNA"/>
</dbReference>
<feature type="domain" description="HTH lacI-type" evidence="5">
    <location>
        <begin position="2"/>
        <end position="56"/>
    </location>
</feature>
<dbReference type="SUPFAM" id="SSF47413">
    <property type="entry name" value="lambda repressor-like DNA-binding domains"/>
    <property type="match status" value="1"/>
</dbReference>
<dbReference type="PANTHER" id="PTHR30146">
    <property type="entry name" value="LACI-RELATED TRANSCRIPTIONAL REPRESSOR"/>
    <property type="match status" value="1"/>
</dbReference>
<dbReference type="CDD" id="cd01392">
    <property type="entry name" value="HTH_LacI"/>
    <property type="match status" value="1"/>
</dbReference>
<dbReference type="InterPro" id="IPR000843">
    <property type="entry name" value="HTH_LacI"/>
</dbReference>
<organism evidence="6 7">
    <name type="scientific">Roseburia hominis</name>
    <dbReference type="NCBI Taxonomy" id="301301"/>
    <lineage>
        <taxon>Bacteria</taxon>
        <taxon>Bacillati</taxon>
        <taxon>Bacillota</taxon>
        <taxon>Clostridia</taxon>
        <taxon>Lachnospirales</taxon>
        <taxon>Lachnospiraceae</taxon>
        <taxon>Roseburia</taxon>
    </lineage>
</organism>
<dbReference type="RefSeq" id="WP_118097283.1">
    <property type="nucleotide sequence ID" value="NZ_QRVL01000005.1"/>
</dbReference>
<evidence type="ECO:0000313" key="6">
    <source>
        <dbReference type="EMBL" id="RGS40796.1"/>
    </source>
</evidence>
<dbReference type="AlphaFoldDB" id="A0A395V731"/>
<comment type="caution">
    <text evidence="6">The sequence shown here is derived from an EMBL/GenBank/DDBJ whole genome shotgun (WGS) entry which is preliminary data.</text>
</comment>
<dbReference type="InterPro" id="IPR028082">
    <property type="entry name" value="Peripla_BP_I"/>
</dbReference>
<dbReference type="Pfam" id="PF13377">
    <property type="entry name" value="Peripla_BP_3"/>
    <property type="match status" value="1"/>
</dbReference>
<dbReference type="SUPFAM" id="SSF53822">
    <property type="entry name" value="Periplasmic binding protein-like I"/>
    <property type="match status" value="1"/>
</dbReference>
<evidence type="ECO:0000256" key="3">
    <source>
        <dbReference type="ARBA" id="ARBA00023125"/>
    </source>
</evidence>
<proteinExistence type="predicted"/>
<dbReference type="Gene3D" id="3.40.50.2300">
    <property type="match status" value="2"/>
</dbReference>
<dbReference type="Pfam" id="PF00356">
    <property type="entry name" value="LacI"/>
    <property type="match status" value="1"/>
</dbReference>
<dbReference type="Gene3D" id="1.10.260.40">
    <property type="entry name" value="lambda repressor-like DNA-binding domains"/>
    <property type="match status" value="1"/>
</dbReference>
<accession>A0A395V731</accession>
<evidence type="ECO:0000256" key="4">
    <source>
        <dbReference type="ARBA" id="ARBA00023163"/>
    </source>
</evidence>